<dbReference type="Pfam" id="PF07589">
    <property type="entry name" value="PEP-CTERM"/>
    <property type="match status" value="1"/>
</dbReference>
<protein>
    <submittedName>
        <fullName evidence="3">PEP-CTERM sorting domain-containing protein</fullName>
    </submittedName>
</protein>
<proteinExistence type="predicted"/>
<evidence type="ECO:0000256" key="1">
    <source>
        <dbReference type="SAM" id="SignalP"/>
    </source>
</evidence>
<sequence length="201" mass="21544">MKYKIAFPGRLASWLGIMSVLCLSLPASAATLILRDWASLPFPPDATHADRYPFPNEFTLSETNPITQIEMDYRNLPNIPGVGIHEIKSAAFLFAPADVASTTIFENTAERFWARIVFRTAGGDRRLTGLNDPSAPSFVAFHGSAAGGANTSTKWTVTYLNGATAVYDNGIVPEPGTMAVVAISAVLGLSCRRRHVTGATA</sequence>
<dbReference type="InterPro" id="IPR013424">
    <property type="entry name" value="Ice-binding_C"/>
</dbReference>
<dbReference type="Proteomes" id="UP000600139">
    <property type="component" value="Unassembled WGS sequence"/>
</dbReference>
<feature type="chain" id="PRO_5037320407" evidence="1">
    <location>
        <begin position="30"/>
        <end position="201"/>
    </location>
</feature>
<dbReference type="RefSeq" id="WP_200349291.1">
    <property type="nucleotide sequence ID" value="NZ_BAABHZ010000010.1"/>
</dbReference>
<keyword evidence="1" id="KW-0732">Signal</keyword>
<evidence type="ECO:0000313" key="4">
    <source>
        <dbReference type="Proteomes" id="UP000600139"/>
    </source>
</evidence>
<feature type="signal peptide" evidence="1">
    <location>
        <begin position="1"/>
        <end position="29"/>
    </location>
</feature>
<organism evidence="3 4">
    <name type="scientific">Luteolibacter yonseiensis</name>
    <dbReference type="NCBI Taxonomy" id="1144680"/>
    <lineage>
        <taxon>Bacteria</taxon>
        <taxon>Pseudomonadati</taxon>
        <taxon>Verrucomicrobiota</taxon>
        <taxon>Verrucomicrobiia</taxon>
        <taxon>Verrucomicrobiales</taxon>
        <taxon>Verrucomicrobiaceae</taxon>
        <taxon>Luteolibacter</taxon>
    </lineage>
</organism>
<keyword evidence="4" id="KW-1185">Reference proteome</keyword>
<dbReference type="EMBL" id="JAENIK010000004">
    <property type="protein sequence ID" value="MBK1814322.1"/>
    <property type="molecule type" value="Genomic_DNA"/>
</dbReference>
<gene>
    <name evidence="3" type="ORF">JIN84_01775</name>
</gene>
<dbReference type="NCBIfam" id="TIGR02595">
    <property type="entry name" value="PEP_CTERM"/>
    <property type="match status" value="1"/>
</dbReference>
<dbReference type="AlphaFoldDB" id="A0A934R0P1"/>
<evidence type="ECO:0000313" key="3">
    <source>
        <dbReference type="EMBL" id="MBK1814322.1"/>
    </source>
</evidence>
<comment type="caution">
    <text evidence="3">The sequence shown here is derived from an EMBL/GenBank/DDBJ whole genome shotgun (WGS) entry which is preliminary data.</text>
</comment>
<name>A0A934R0P1_9BACT</name>
<accession>A0A934R0P1</accession>
<feature type="domain" description="Ice-binding protein C-terminal" evidence="2">
    <location>
        <begin position="172"/>
        <end position="194"/>
    </location>
</feature>
<evidence type="ECO:0000259" key="2">
    <source>
        <dbReference type="Pfam" id="PF07589"/>
    </source>
</evidence>
<reference evidence="3" key="1">
    <citation type="submission" date="2021-01" db="EMBL/GenBank/DDBJ databases">
        <title>Modified the classification status of verrucomicrobia.</title>
        <authorList>
            <person name="Feng X."/>
        </authorList>
    </citation>
    <scope>NUCLEOTIDE SEQUENCE</scope>
    <source>
        <strain evidence="3">JCM 18052</strain>
    </source>
</reference>